<dbReference type="InterPro" id="IPR011032">
    <property type="entry name" value="GroES-like_sf"/>
</dbReference>
<dbReference type="KEGG" id="ima:PO878_06915"/>
<dbReference type="AlphaFoldDB" id="A0AAE9Y8C9"/>
<dbReference type="Gene3D" id="3.90.180.10">
    <property type="entry name" value="Medium-chain alcohol dehydrogenases, catalytic domain"/>
    <property type="match status" value="1"/>
</dbReference>
<dbReference type="EMBL" id="CP116942">
    <property type="protein sequence ID" value="WCO68457.1"/>
    <property type="molecule type" value="Genomic_DNA"/>
</dbReference>
<dbReference type="GO" id="GO:0016491">
    <property type="term" value="F:oxidoreductase activity"/>
    <property type="evidence" value="ECO:0007669"/>
    <property type="project" value="InterPro"/>
</dbReference>
<dbReference type="RefSeq" id="WP_272737974.1">
    <property type="nucleotide sequence ID" value="NZ_CP116942.1"/>
</dbReference>
<dbReference type="InterPro" id="IPR036291">
    <property type="entry name" value="NAD(P)-bd_dom_sf"/>
</dbReference>
<dbReference type="InterPro" id="IPR013154">
    <property type="entry name" value="ADH-like_N"/>
</dbReference>
<evidence type="ECO:0000259" key="1">
    <source>
        <dbReference type="SMART" id="SM00829"/>
    </source>
</evidence>
<gene>
    <name evidence="2" type="ORF">PO878_06915</name>
</gene>
<dbReference type="Gene3D" id="3.40.50.720">
    <property type="entry name" value="NAD(P)-binding Rossmann-like Domain"/>
    <property type="match status" value="1"/>
</dbReference>
<sequence length="321" mass="32578">MQAALVTRLDGPVAVEVADVDAPEAGGRVLIDVAAAGVTYPDVLLTRGEYQMKPTPPFVPGSEVAGTVRSAPEGSGFAAGDRVAALCGIGGFAEVAAAGADSVFPLPDDVSFAEGAALPVNHLTAELALGRRGRVQAGETVLVHGAAGGVGAAAVQVAKVLGARVLAVTSTEEKAALARRLGADETLPVDGFKDAARELTDGRGVDVVVDPVGGDRFTDSLRSLAREGRLLVLGFVGGEIPTVKVNRLLLANTSVVGVAWGELVMATPGLLQEQWARLLPHLEAGALRPAVGATHPLADAGAALARLDERRALGNVVLTVP</sequence>
<dbReference type="InterPro" id="IPR020843">
    <property type="entry name" value="ER"/>
</dbReference>
<dbReference type="Pfam" id="PF08240">
    <property type="entry name" value="ADH_N"/>
    <property type="match status" value="1"/>
</dbReference>
<dbReference type="Proteomes" id="UP001216390">
    <property type="component" value="Chromosome"/>
</dbReference>
<dbReference type="InterPro" id="IPR051397">
    <property type="entry name" value="Zn-ADH-like_protein"/>
</dbReference>
<dbReference type="PANTHER" id="PTHR43677">
    <property type="entry name" value="SHORT-CHAIN DEHYDROGENASE/REDUCTASE"/>
    <property type="match status" value="1"/>
</dbReference>
<dbReference type="PANTHER" id="PTHR43677:SF4">
    <property type="entry name" value="QUINONE OXIDOREDUCTASE-LIKE PROTEIN 2"/>
    <property type="match status" value="1"/>
</dbReference>
<dbReference type="InterPro" id="IPR013149">
    <property type="entry name" value="ADH-like_C"/>
</dbReference>
<protein>
    <submittedName>
        <fullName evidence="2">NADPH:quinone oxidoreductase family protein</fullName>
    </submittedName>
</protein>
<accession>A0AAE9Y8C9</accession>
<name>A0AAE9Y8C9_9ACTN</name>
<feature type="domain" description="Enoyl reductase (ER)" evidence="1">
    <location>
        <begin position="7"/>
        <end position="318"/>
    </location>
</feature>
<dbReference type="InterPro" id="IPR002364">
    <property type="entry name" value="Quin_OxRdtase/zeta-crystal_CS"/>
</dbReference>
<dbReference type="Pfam" id="PF00107">
    <property type="entry name" value="ADH_zinc_N"/>
    <property type="match status" value="1"/>
</dbReference>
<dbReference type="PROSITE" id="PS01162">
    <property type="entry name" value="QOR_ZETA_CRYSTAL"/>
    <property type="match status" value="1"/>
</dbReference>
<dbReference type="SMART" id="SM00829">
    <property type="entry name" value="PKS_ER"/>
    <property type="match status" value="1"/>
</dbReference>
<organism evidence="2 3">
    <name type="scientific">Iamia majanohamensis</name>
    <dbReference type="NCBI Taxonomy" id="467976"/>
    <lineage>
        <taxon>Bacteria</taxon>
        <taxon>Bacillati</taxon>
        <taxon>Actinomycetota</taxon>
        <taxon>Acidimicrobiia</taxon>
        <taxon>Acidimicrobiales</taxon>
        <taxon>Iamiaceae</taxon>
        <taxon>Iamia</taxon>
    </lineage>
</organism>
<evidence type="ECO:0000313" key="2">
    <source>
        <dbReference type="EMBL" id="WCO68457.1"/>
    </source>
</evidence>
<evidence type="ECO:0000313" key="3">
    <source>
        <dbReference type="Proteomes" id="UP001216390"/>
    </source>
</evidence>
<reference evidence="2" key="1">
    <citation type="submission" date="2023-01" db="EMBL/GenBank/DDBJ databases">
        <title>The diversity of Class Acidimicrobiia in South China Sea sediment environments and the proposal of Iamia marina sp. nov., a novel species of the genus Iamia.</title>
        <authorList>
            <person name="He Y."/>
            <person name="Tian X."/>
        </authorList>
    </citation>
    <scope>NUCLEOTIDE SEQUENCE</scope>
    <source>
        <strain evidence="2">DSM 19957</strain>
    </source>
</reference>
<keyword evidence="3" id="KW-1185">Reference proteome</keyword>
<dbReference type="GO" id="GO:0008270">
    <property type="term" value="F:zinc ion binding"/>
    <property type="evidence" value="ECO:0007669"/>
    <property type="project" value="InterPro"/>
</dbReference>
<dbReference type="SUPFAM" id="SSF50129">
    <property type="entry name" value="GroES-like"/>
    <property type="match status" value="1"/>
</dbReference>
<dbReference type="SUPFAM" id="SSF51735">
    <property type="entry name" value="NAD(P)-binding Rossmann-fold domains"/>
    <property type="match status" value="1"/>
</dbReference>
<dbReference type="CDD" id="cd08241">
    <property type="entry name" value="QOR1"/>
    <property type="match status" value="1"/>
</dbReference>
<proteinExistence type="predicted"/>